<dbReference type="EMBL" id="JAGEUA010000004">
    <property type="protein sequence ID" value="KAL0983741.1"/>
    <property type="molecule type" value="Genomic_DNA"/>
</dbReference>
<comment type="caution">
    <text evidence="3">The sequence shown here is derived from an EMBL/GenBank/DDBJ whole genome shotgun (WGS) entry which is preliminary data.</text>
</comment>
<evidence type="ECO:0000313" key="4">
    <source>
        <dbReference type="Proteomes" id="UP001557470"/>
    </source>
</evidence>
<dbReference type="InterPro" id="IPR015915">
    <property type="entry name" value="Kelch-typ_b-propeller"/>
</dbReference>
<evidence type="ECO:0000256" key="1">
    <source>
        <dbReference type="ARBA" id="ARBA00022441"/>
    </source>
</evidence>
<dbReference type="Gene3D" id="2.120.10.80">
    <property type="entry name" value="Kelch-type beta propeller"/>
    <property type="match status" value="2"/>
</dbReference>
<evidence type="ECO:0000313" key="3">
    <source>
        <dbReference type="EMBL" id="KAL0983741.1"/>
    </source>
</evidence>
<dbReference type="Pfam" id="PF24681">
    <property type="entry name" value="Kelch_KLHDC2_KLHL20_DRC7"/>
    <property type="match status" value="1"/>
</dbReference>
<dbReference type="AlphaFoldDB" id="A0ABD0WTZ3"/>
<proteinExistence type="predicted"/>
<organism evidence="3 4">
    <name type="scientific">Umbra pygmaea</name>
    <name type="common">Eastern mudminnow</name>
    <dbReference type="NCBI Taxonomy" id="75934"/>
    <lineage>
        <taxon>Eukaryota</taxon>
        <taxon>Metazoa</taxon>
        <taxon>Chordata</taxon>
        <taxon>Craniata</taxon>
        <taxon>Vertebrata</taxon>
        <taxon>Euteleostomi</taxon>
        <taxon>Actinopterygii</taxon>
        <taxon>Neopterygii</taxon>
        <taxon>Teleostei</taxon>
        <taxon>Protacanthopterygii</taxon>
        <taxon>Esociformes</taxon>
        <taxon>Umbridae</taxon>
        <taxon>Umbra</taxon>
    </lineage>
</organism>
<dbReference type="PANTHER" id="PTHR46228:SF1">
    <property type="entry name" value="KELCH DOMAIN-CONTAINING PROTEIN 1"/>
    <property type="match status" value="1"/>
</dbReference>
<gene>
    <name evidence="3" type="ORF">UPYG_G00132100</name>
</gene>
<name>A0ABD0WTZ3_UMBPY</name>
<keyword evidence="1" id="KW-0880">Kelch repeat</keyword>
<keyword evidence="2" id="KW-0677">Repeat</keyword>
<dbReference type="PANTHER" id="PTHR46228">
    <property type="entry name" value="KELCH DOMAIN-CONTAINING PROTEIN"/>
    <property type="match status" value="1"/>
</dbReference>
<dbReference type="Proteomes" id="UP001557470">
    <property type="component" value="Unassembled WGS sequence"/>
</dbReference>
<accession>A0ABD0WTZ3</accession>
<protein>
    <recommendedName>
        <fullName evidence="5">Kelch domain-containing protein 1</fullName>
    </recommendedName>
</protein>
<sequence>MDSALENPDEEPAALRRSGHTAVVEGNTMYVWGGCMLTAVDEVVLPNDEIWLYDLETGVWEMCQMSGEVPPPMSGCCGNSLSGCLYIFGGYDENGQTNKLYCVNLLDGEYSWRKVNPVSSFPPSPRDKMCSWVYNNRITYFGGYGHKKLHDIWDDKSFKMDTASLELERGWGWNNEVHVFDTTLTRWTEPKTCGRVPTPRAAHAGATLGYKGYVHGGRGMDLTTGDIHCLDLQSWTWSEVVPASIVPPARSWHSLTPVSDSTLVLFGGMSLNHQPLSDGWIFDVEINKWSELKRPNQNKQRLWHTACQAKDADVVVFGGGCHYTHPVGRNENLTSHSNGAFVIQTQPYPLLRICEDYIVKNRTSCEILQNKLRFLPQNLLQAVLRRISRKIIL</sequence>
<evidence type="ECO:0008006" key="5">
    <source>
        <dbReference type="Google" id="ProtNLM"/>
    </source>
</evidence>
<dbReference type="SUPFAM" id="SSF117281">
    <property type="entry name" value="Kelch motif"/>
    <property type="match status" value="2"/>
</dbReference>
<keyword evidence="4" id="KW-1185">Reference proteome</keyword>
<evidence type="ECO:0000256" key="2">
    <source>
        <dbReference type="ARBA" id="ARBA00022737"/>
    </source>
</evidence>
<reference evidence="3 4" key="1">
    <citation type="submission" date="2024-06" db="EMBL/GenBank/DDBJ databases">
        <authorList>
            <person name="Pan Q."/>
            <person name="Wen M."/>
            <person name="Jouanno E."/>
            <person name="Zahm M."/>
            <person name="Klopp C."/>
            <person name="Cabau C."/>
            <person name="Louis A."/>
            <person name="Berthelot C."/>
            <person name="Parey E."/>
            <person name="Roest Crollius H."/>
            <person name="Montfort J."/>
            <person name="Robinson-Rechavi M."/>
            <person name="Bouchez O."/>
            <person name="Lampietro C."/>
            <person name="Lopez Roques C."/>
            <person name="Donnadieu C."/>
            <person name="Postlethwait J."/>
            <person name="Bobe J."/>
            <person name="Verreycken H."/>
            <person name="Guiguen Y."/>
        </authorList>
    </citation>
    <scope>NUCLEOTIDE SEQUENCE [LARGE SCALE GENOMIC DNA]</scope>
    <source>
        <strain evidence="3">Up_M1</strain>
        <tissue evidence="3">Testis</tissue>
    </source>
</reference>